<gene>
    <name evidence="2" type="ORF">RM445_10250</name>
</gene>
<feature type="domain" description="STAS" evidence="1">
    <location>
        <begin position="191"/>
        <end position="286"/>
    </location>
</feature>
<accession>A0ABU2N8M3</accession>
<protein>
    <submittedName>
        <fullName evidence="2">MEDS domain-containing protein</fullName>
    </submittedName>
</protein>
<dbReference type="InterPro" id="IPR025847">
    <property type="entry name" value="MEDS_domain"/>
</dbReference>
<reference evidence="3" key="1">
    <citation type="submission" date="2023-07" db="EMBL/GenBank/DDBJ databases">
        <title>30 novel species of actinomycetes from the DSMZ collection.</title>
        <authorList>
            <person name="Nouioui I."/>
        </authorList>
    </citation>
    <scope>NUCLEOTIDE SEQUENCE [LARGE SCALE GENOMIC DNA]</scope>
    <source>
        <strain evidence="3">DSM 45834</strain>
    </source>
</reference>
<dbReference type="SUPFAM" id="SSF52091">
    <property type="entry name" value="SpoIIaa-like"/>
    <property type="match status" value="1"/>
</dbReference>
<dbReference type="InterPro" id="IPR036513">
    <property type="entry name" value="STAS_dom_sf"/>
</dbReference>
<dbReference type="Gene3D" id="3.30.750.24">
    <property type="entry name" value="STAS domain"/>
    <property type="match status" value="1"/>
</dbReference>
<dbReference type="Pfam" id="PF14417">
    <property type="entry name" value="MEDS"/>
    <property type="match status" value="1"/>
</dbReference>
<dbReference type="InterPro" id="IPR058548">
    <property type="entry name" value="MlaB-like_STAS"/>
</dbReference>
<dbReference type="EMBL" id="JAVREJ010000005">
    <property type="protein sequence ID" value="MDT0349902.1"/>
    <property type="molecule type" value="Genomic_DNA"/>
</dbReference>
<evidence type="ECO:0000259" key="1">
    <source>
        <dbReference type="PROSITE" id="PS50801"/>
    </source>
</evidence>
<evidence type="ECO:0000313" key="2">
    <source>
        <dbReference type="EMBL" id="MDT0349902.1"/>
    </source>
</evidence>
<name>A0ABU2N8M3_9PSEU</name>
<evidence type="ECO:0000313" key="3">
    <source>
        <dbReference type="Proteomes" id="UP001183202"/>
    </source>
</evidence>
<dbReference type="PROSITE" id="PS50801">
    <property type="entry name" value="STAS"/>
    <property type="match status" value="1"/>
</dbReference>
<organism evidence="2 3">
    <name type="scientific">Pseudonocardia charpentierae</name>
    <dbReference type="NCBI Taxonomy" id="3075545"/>
    <lineage>
        <taxon>Bacteria</taxon>
        <taxon>Bacillati</taxon>
        <taxon>Actinomycetota</taxon>
        <taxon>Actinomycetes</taxon>
        <taxon>Pseudonocardiales</taxon>
        <taxon>Pseudonocardiaceae</taxon>
        <taxon>Pseudonocardia</taxon>
    </lineage>
</organism>
<proteinExistence type="predicted"/>
<sequence>MGDTGGGHVRSHVHLCQVFDGFPEFRTAAIAFLTDGLARGNRVRYLADGDPDVLHAEIAPLERLPAAQRTGAVEVVSTGRSYAGPTACVDAQTQVEVYTRDTRTALADGFTGLRVAADVTMLVRTAAQLDAFARYEHQVDRFTARAPFSAMCGYRRSELGDEAVAQLACLHPGGSAAHAPFRMHATPGADVALSGELDLTTVDLFAATVDRVGLAEGAEEVVVDATGLDFADHRNLLVLERMADRYGRSVVLRTSRRWPARLVAALGLNRVRVEHHAASPLAVHAS</sequence>
<keyword evidence="3" id="KW-1185">Reference proteome</keyword>
<dbReference type="RefSeq" id="WP_311555932.1">
    <property type="nucleotide sequence ID" value="NZ_JAVREJ010000005.1"/>
</dbReference>
<comment type="caution">
    <text evidence="2">The sequence shown here is derived from an EMBL/GenBank/DDBJ whole genome shotgun (WGS) entry which is preliminary data.</text>
</comment>
<dbReference type="Proteomes" id="UP001183202">
    <property type="component" value="Unassembled WGS sequence"/>
</dbReference>
<dbReference type="InterPro" id="IPR002645">
    <property type="entry name" value="STAS_dom"/>
</dbReference>
<dbReference type="Pfam" id="PF13466">
    <property type="entry name" value="STAS_2"/>
    <property type="match status" value="1"/>
</dbReference>